<feature type="compositionally biased region" description="Basic and acidic residues" evidence="1">
    <location>
        <begin position="8"/>
        <end position="23"/>
    </location>
</feature>
<dbReference type="EMBL" id="QXFT01000164">
    <property type="protein sequence ID" value="KAE9352480.1"/>
    <property type="molecule type" value="Genomic_DNA"/>
</dbReference>
<dbReference type="Proteomes" id="UP000434957">
    <property type="component" value="Unassembled WGS sequence"/>
</dbReference>
<feature type="region of interest" description="Disordered" evidence="1">
    <location>
        <begin position="43"/>
        <end position="117"/>
    </location>
</feature>
<evidence type="ECO:0000313" key="2">
    <source>
        <dbReference type="EMBL" id="KAE9352480.1"/>
    </source>
</evidence>
<keyword evidence="3" id="KW-1185">Reference proteome</keyword>
<name>A0A6A4FW79_9STRA</name>
<gene>
    <name evidence="2" type="ORF">PR003_g4362</name>
</gene>
<protein>
    <submittedName>
        <fullName evidence="2">Uncharacterized protein</fullName>
    </submittedName>
</protein>
<dbReference type="AlphaFoldDB" id="A0A6A4FW79"/>
<evidence type="ECO:0000256" key="1">
    <source>
        <dbReference type="SAM" id="MobiDB-lite"/>
    </source>
</evidence>
<proteinExistence type="predicted"/>
<comment type="caution">
    <text evidence="2">The sequence shown here is derived from an EMBL/GenBank/DDBJ whole genome shotgun (WGS) entry which is preliminary data.</text>
</comment>
<evidence type="ECO:0000313" key="3">
    <source>
        <dbReference type="Proteomes" id="UP000434957"/>
    </source>
</evidence>
<feature type="region of interest" description="Disordered" evidence="1">
    <location>
        <begin position="1"/>
        <end position="23"/>
    </location>
</feature>
<accession>A0A6A4FW79</accession>
<organism evidence="2 3">
    <name type="scientific">Phytophthora rubi</name>
    <dbReference type="NCBI Taxonomy" id="129364"/>
    <lineage>
        <taxon>Eukaryota</taxon>
        <taxon>Sar</taxon>
        <taxon>Stramenopiles</taxon>
        <taxon>Oomycota</taxon>
        <taxon>Peronosporomycetes</taxon>
        <taxon>Peronosporales</taxon>
        <taxon>Peronosporaceae</taxon>
        <taxon>Phytophthora</taxon>
    </lineage>
</organism>
<reference evidence="2 3" key="1">
    <citation type="submission" date="2018-08" db="EMBL/GenBank/DDBJ databases">
        <title>Genomic investigation of the strawberry pathogen Phytophthora fragariae indicates pathogenicity is determined by transcriptional variation in three key races.</title>
        <authorList>
            <person name="Adams T.M."/>
            <person name="Armitage A.D."/>
            <person name="Sobczyk M.K."/>
            <person name="Bates H.J."/>
            <person name="Dunwell J.M."/>
            <person name="Nellist C.F."/>
            <person name="Harrison R.J."/>
        </authorList>
    </citation>
    <scope>NUCLEOTIDE SEQUENCE [LARGE SCALE GENOMIC DNA]</scope>
    <source>
        <strain evidence="2 3">SCRP333</strain>
    </source>
</reference>
<sequence>MFAQEELAGEHDEATTESWLKERAGKSLRRRWGALEDAERLQSEKAVNAKRCQNDSGGLGGSGIGELDDGEEVGGCRHGRLDGSGGLNSAAKKEWAAGSGGVGPAGASSRRYPSPSVARLLGRPDLRAARVRLDYVFSTPRALGSSHTDHKSRLISAL</sequence>